<feature type="non-terminal residue" evidence="5">
    <location>
        <position position="156"/>
    </location>
</feature>
<keyword evidence="3" id="KW-1133">Transmembrane helix</keyword>
<organism evidence="5 6">
    <name type="scientific">Syncephalis pseudoplumigaleata</name>
    <dbReference type="NCBI Taxonomy" id="1712513"/>
    <lineage>
        <taxon>Eukaryota</taxon>
        <taxon>Fungi</taxon>
        <taxon>Fungi incertae sedis</taxon>
        <taxon>Zoopagomycota</taxon>
        <taxon>Zoopagomycotina</taxon>
        <taxon>Zoopagomycetes</taxon>
        <taxon>Zoopagales</taxon>
        <taxon>Piptocephalidaceae</taxon>
        <taxon>Syncephalis</taxon>
    </lineage>
</organism>
<feature type="non-terminal residue" evidence="5">
    <location>
        <position position="1"/>
    </location>
</feature>
<dbReference type="OrthoDB" id="159299at2759"/>
<dbReference type="GO" id="GO:0008320">
    <property type="term" value="F:protein transmembrane transporter activity"/>
    <property type="evidence" value="ECO:0007669"/>
    <property type="project" value="TreeGrafter"/>
</dbReference>
<dbReference type="Proteomes" id="UP000278143">
    <property type="component" value="Unassembled WGS sequence"/>
</dbReference>
<dbReference type="GO" id="GO:0030150">
    <property type="term" value="P:protein import into mitochondrial matrix"/>
    <property type="evidence" value="ECO:0007669"/>
    <property type="project" value="TreeGrafter"/>
</dbReference>
<evidence type="ECO:0000256" key="3">
    <source>
        <dbReference type="ARBA" id="ARBA00022989"/>
    </source>
</evidence>
<dbReference type="AlphaFoldDB" id="A0A4P9Z094"/>
<dbReference type="InterPro" id="IPR045238">
    <property type="entry name" value="Tim23-like"/>
</dbReference>
<gene>
    <name evidence="5" type="ORF">SYNPS1DRAFT_6074</name>
</gene>
<dbReference type="EMBL" id="KZ989652">
    <property type="protein sequence ID" value="RKP25698.1"/>
    <property type="molecule type" value="Genomic_DNA"/>
</dbReference>
<evidence type="ECO:0000256" key="2">
    <source>
        <dbReference type="ARBA" id="ARBA00022692"/>
    </source>
</evidence>
<dbReference type="PANTHER" id="PTHR15371:SF0">
    <property type="entry name" value="SD19278P"/>
    <property type="match status" value="1"/>
</dbReference>
<accession>A0A4P9Z094</accession>
<evidence type="ECO:0000313" key="6">
    <source>
        <dbReference type="Proteomes" id="UP000278143"/>
    </source>
</evidence>
<evidence type="ECO:0000256" key="1">
    <source>
        <dbReference type="ARBA" id="ARBA00004141"/>
    </source>
</evidence>
<sequence length="156" mass="15983">DKAKLHPMANLGGGVDYLFNSDDDILPGMGVPQRGFGDDLCYGVGTTYITGLTIGGAWGLVEGLRSTRHLPPSFKVRLNGVLNGCTRRGPYLGNSVGILAMIYTCANASIGKVRGKHDLAGSMLAGGLAGALFRSAAGLRSAGIAGVMCATAAAIW</sequence>
<comment type="subcellular location">
    <subcellularLocation>
        <location evidence="1">Membrane</location>
        <topology evidence="1">Multi-pass membrane protein</topology>
    </subcellularLocation>
</comment>
<protein>
    <submittedName>
        <fullName evidence="5">Tim17/Tim22/Tim23/Pmp24 family-domain-containing protein</fullName>
    </submittedName>
</protein>
<dbReference type="PANTHER" id="PTHR15371">
    <property type="entry name" value="TIM23"/>
    <property type="match status" value="1"/>
</dbReference>
<evidence type="ECO:0000256" key="4">
    <source>
        <dbReference type="ARBA" id="ARBA00023136"/>
    </source>
</evidence>
<dbReference type="Pfam" id="PF02466">
    <property type="entry name" value="Tim17"/>
    <property type="match status" value="1"/>
</dbReference>
<reference evidence="6" key="1">
    <citation type="journal article" date="2018" name="Nat. Microbiol.">
        <title>Leveraging single-cell genomics to expand the fungal tree of life.</title>
        <authorList>
            <person name="Ahrendt S.R."/>
            <person name="Quandt C.A."/>
            <person name="Ciobanu D."/>
            <person name="Clum A."/>
            <person name="Salamov A."/>
            <person name="Andreopoulos B."/>
            <person name="Cheng J.F."/>
            <person name="Woyke T."/>
            <person name="Pelin A."/>
            <person name="Henrissat B."/>
            <person name="Reynolds N.K."/>
            <person name="Benny G.L."/>
            <person name="Smith M.E."/>
            <person name="James T.Y."/>
            <person name="Grigoriev I.V."/>
        </authorList>
    </citation>
    <scope>NUCLEOTIDE SEQUENCE [LARGE SCALE GENOMIC DNA]</scope>
    <source>
        <strain evidence="6">Benny S71-1</strain>
    </source>
</reference>
<keyword evidence="4" id="KW-0472">Membrane</keyword>
<name>A0A4P9Z094_9FUNG</name>
<keyword evidence="2" id="KW-0812">Transmembrane</keyword>
<evidence type="ECO:0000313" key="5">
    <source>
        <dbReference type="EMBL" id="RKP25698.1"/>
    </source>
</evidence>
<dbReference type="GO" id="GO:0005744">
    <property type="term" value="C:TIM23 mitochondrial import inner membrane translocase complex"/>
    <property type="evidence" value="ECO:0007669"/>
    <property type="project" value="TreeGrafter"/>
</dbReference>
<proteinExistence type="predicted"/>
<keyword evidence="6" id="KW-1185">Reference proteome</keyword>